<dbReference type="Gene3D" id="3.30.70.270">
    <property type="match status" value="1"/>
</dbReference>
<keyword evidence="4" id="KW-0812">Transmembrane</keyword>
<dbReference type="OrthoDB" id="9759607at2"/>
<dbReference type="NCBIfam" id="TIGR00254">
    <property type="entry name" value="GGDEF"/>
    <property type="match status" value="1"/>
</dbReference>
<gene>
    <name evidence="6" type="ORF">MED92_14623</name>
</gene>
<evidence type="ECO:0000256" key="2">
    <source>
        <dbReference type="ARBA" id="ARBA00012528"/>
    </source>
</evidence>
<feature type="transmembrane region" description="Helical" evidence="4">
    <location>
        <begin position="20"/>
        <end position="39"/>
    </location>
</feature>
<comment type="caution">
    <text evidence="6">The sequence shown here is derived from an EMBL/GenBank/DDBJ whole genome shotgun (WGS) entry which is preliminary data.</text>
</comment>
<evidence type="ECO:0000256" key="4">
    <source>
        <dbReference type="SAM" id="Phobius"/>
    </source>
</evidence>
<dbReference type="CDD" id="cd01949">
    <property type="entry name" value="GGDEF"/>
    <property type="match status" value="1"/>
</dbReference>
<dbReference type="InterPro" id="IPR050469">
    <property type="entry name" value="Diguanylate_Cyclase"/>
</dbReference>
<feature type="transmembrane region" description="Helical" evidence="4">
    <location>
        <begin position="59"/>
        <end position="80"/>
    </location>
</feature>
<comment type="catalytic activity">
    <reaction evidence="3">
        <text>2 GTP = 3',3'-c-di-GMP + 2 diphosphate</text>
        <dbReference type="Rhea" id="RHEA:24898"/>
        <dbReference type="ChEBI" id="CHEBI:33019"/>
        <dbReference type="ChEBI" id="CHEBI:37565"/>
        <dbReference type="ChEBI" id="CHEBI:58805"/>
        <dbReference type="EC" id="2.7.7.65"/>
    </reaction>
</comment>
<dbReference type="PROSITE" id="PS50887">
    <property type="entry name" value="GGDEF"/>
    <property type="match status" value="1"/>
</dbReference>
<sequence>MAMKRGLKPLWREHGTRVAWAMGFIGIIATSLWILRVEMAAYMQSNELDLIAASNFNLYALYLIWLIAICFQGSMLFLLITRNARKIEALSTKDFLTGAHNRLGLEKVWQRILDTHETFAVVILDIDHFKKINDTHGHDVGDQILKLVVARTHGVLRQEDKLARFGGEEFVIILPGADVEQAVRFAERVRVAIETDHFQLRDVAISVTASFGVAGQELVGDRGDLYELVRVADEALYHAKGNGRNRVVMAESQMVTAEC</sequence>
<evidence type="ECO:0000313" key="7">
    <source>
        <dbReference type="Proteomes" id="UP000002171"/>
    </source>
</evidence>
<dbReference type="EC" id="2.7.7.65" evidence="2"/>
<dbReference type="PANTHER" id="PTHR45138:SF9">
    <property type="entry name" value="DIGUANYLATE CYCLASE DGCM-RELATED"/>
    <property type="match status" value="1"/>
</dbReference>
<accession>A0A7U8C647</accession>
<evidence type="ECO:0000256" key="1">
    <source>
        <dbReference type="ARBA" id="ARBA00001946"/>
    </source>
</evidence>
<keyword evidence="4" id="KW-0472">Membrane</keyword>
<evidence type="ECO:0000256" key="3">
    <source>
        <dbReference type="ARBA" id="ARBA00034247"/>
    </source>
</evidence>
<dbReference type="AlphaFoldDB" id="A0A7U8C647"/>
<protein>
    <recommendedName>
        <fullName evidence="2">diguanylate cyclase</fullName>
        <ecNumber evidence="2">2.7.7.65</ecNumber>
    </recommendedName>
</protein>
<dbReference type="Proteomes" id="UP000002171">
    <property type="component" value="Unassembled WGS sequence"/>
</dbReference>
<dbReference type="GO" id="GO:0052621">
    <property type="term" value="F:diguanylate cyclase activity"/>
    <property type="evidence" value="ECO:0007669"/>
    <property type="project" value="UniProtKB-EC"/>
</dbReference>
<evidence type="ECO:0000259" key="5">
    <source>
        <dbReference type="PROSITE" id="PS50887"/>
    </source>
</evidence>
<keyword evidence="7" id="KW-1185">Reference proteome</keyword>
<dbReference type="InterPro" id="IPR029787">
    <property type="entry name" value="Nucleotide_cyclase"/>
</dbReference>
<dbReference type="SMART" id="SM00267">
    <property type="entry name" value="GGDEF"/>
    <property type="match status" value="1"/>
</dbReference>
<dbReference type="EMBL" id="AAOW01000003">
    <property type="protein sequence ID" value="EAR62280.1"/>
    <property type="molecule type" value="Genomic_DNA"/>
</dbReference>
<dbReference type="Pfam" id="PF00990">
    <property type="entry name" value="GGDEF"/>
    <property type="match status" value="1"/>
</dbReference>
<dbReference type="RefSeq" id="WP_007020590.1">
    <property type="nucleotide sequence ID" value="NZ_CH724125.1"/>
</dbReference>
<name>A0A7U8C647_NEPCE</name>
<dbReference type="InterPro" id="IPR000160">
    <property type="entry name" value="GGDEF_dom"/>
</dbReference>
<dbReference type="InterPro" id="IPR043128">
    <property type="entry name" value="Rev_trsase/Diguanyl_cyclase"/>
</dbReference>
<proteinExistence type="predicted"/>
<evidence type="ECO:0000313" key="6">
    <source>
        <dbReference type="EMBL" id="EAR62280.1"/>
    </source>
</evidence>
<dbReference type="PANTHER" id="PTHR45138">
    <property type="entry name" value="REGULATORY COMPONENTS OF SENSORY TRANSDUCTION SYSTEM"/>
    <property type="match status" value="1"/>
</dbReference>
<feature type="domain" description="GGDEF" evidence="5">
    <location>
        <begin position="117"/>
        <end position="252"/>
    </location>
</feature>
<dbReference type="FunFam" id="3.30.70.270:FF:000001">
    <property type="entry name" value="Diguanylate cyclase domain protein"/>
    <property type="match status" value="1"/>
</dbReference>
<comment type="cofactor">
    <cofactor evidence="1">
        <name>Mg(2+)</name>
        <dbReference type="ChEBI" id="CHEBI:18420"/>
    </cofactor>
</comment>
<reference evidence="6 7" key="1">
    <citation type="submission" date="2006-02" db="EMBL/GenBank/DDBJ databases">
        <authorList>
            <person name="Pinhassi J."/>
            <person name="Pedros-Alio C."/>
            <person name="Ferriera S."/>
            <person name="Johnson J."/>
            <person name="Kravitz S."/>
            <person name="Halpern A."/>
            <person name="Remington K."/>
            <person name="Beeson K."/>
            <person name="Tran B."/>
            <person name="Rogers Y.-H."/>
            <person name="Friedman R."/>
            <person name="Venter J.C."/>
        </authorList>
    </citation>
    <scope>NUCLEOTIDE SEQUENCE [LARGE SCALE GENOMIC DNA]</scope>
    <source>
        <strain evidence="6 7">MED92</strain>
    </source>
</reference>
<keyword evidence="4" id="KW-1133">Transmembrane helix</keyword>
<dbReference type="SUPFAM" id="SSF55073">
    <property type="entry name" value="Nucleotide cyclase"/>
    <property type="match status" value="1"/>
</dbReference>
<organism evidence="6 7">
    <name type="scientific">Neptuniibacter caesariensis</name>
    <dbReference type="NCBI Taxonomy" id="207954"/>
    <lineage>
        <taxon>Bacteria</taxon>
        <taxon>Pseudomonadati</taxon>
        <taxon>Pseudomonadota</taxon>
        <taxon>Gammaproteobacteria</taxon>
        <taxon>Oceanospirillales</taxon>
        <taxon>Oceanospirillaceae</taxon>
        <taxon>Neptuniibacter</taxon>
    </lineage>
</organism>